<dbReference type="InterPro" id="IPR001202">
    <property type="entry name" value="WW_dom"/>
</dbReference>
<dbReference type="AlphaFoldDB" id="G0R0G1"/>
<dbReference type="STRING" id="857967.G0R0G1"/>
<dbReference type="SUPFAM" id="SSF54928">
    <property type="entry name" value="RNA-binding domain, RBD"/>
    <property type="match status" value="2"/>
</dbReference>
<dbReference type="InterPro" id="IPR035979">
    <property type="entry name" value="RBD_domain_sf"/>
</dbReference>
<dbReference type="FunFam" id="3.30.70.330:FF:000383">
    <property type="entry name" value="Sex lethal, isoform D"/>
    <property type="match status" value="1"/>
</dbReference>
<keyword evidence="1" id="KW-0677">Repeat</keyword>
<dbReference type="OMA" id="HAYQGTG"/>
<sequence>MTDAERAIADLKNKSLPGMKNNIEIKWADNEEERLGVNQDSDHKLFVGSLPKTCTEQNIRDIFETFGEIEELHLMKDSQNNTRQAFLKYKLKEKAHLAIRNLNSQVYIGNSENPIEVRFAKKYVESEHQKVQHKTEQANIPFVSWQKIYFKYYTENNQPYYYHPYTNQSTYERPSTGSLIHDVDGSSEYIELNSKQLLMPKNEPFVINDRKDVYDGKKHGPPGSNLFIFHLPTDFRDSDLERMFSQFGEVISARVNTRPDGTSKGFGFISYNSAKEAEDAIRNLNGVQLKNKRLKVEIKKEQTNSNSLIKTTFNPF</sequence>
<feature type="domain" description="RRM" evidence="5">
    <location>
        <begin position="224"/>
        <end position="301"/>
    </location>
</feature>
<dbReference type="Pfam" id="PF00076">
    <property type="entry name" value="RRM_1"/>
    <property type="match status" value="2"/>
</dbReference>
<dbReference type="OrthoDB" id="284619at2759"/>
<dbReference type="CDD" id="cd12637">
    <property type="entry name" value="RRM2_FCA"/>
    <property type="match status" value="1"/>
</dbReference>
<dbReference type="eggNOG" id="KOG0144">
    <property type="taxonomic scope" value="Eukaryota"/>
</dbReference>
<dbReference type="FunCoup" id="G0R0G1">
    <property type="interactions" value="43"/>
</dbReference>
<dbReference type="Proteomes" id="UP000008983">
    <property type="component" value="Unassembled WGS sequence"/>
</dbReference>
<dbReference type="InterPro" id="IPR000504">
    <property type="entry name" value="RRM_dom"/>
</dbReference>
<dbReference type="GO" id="GO:0005737">
    <property type="term" value="C:cytoplasm"/>
    <property type="evidence" value="ECO:0007669"/>
    <property type="project" value="UniProtKB-ARBA"/>
</dbReference>
<gene>
    <name evidence="6" type="ORF">IMG5_164520</name>
</gene>
<name>G0R0G1_ICHMU</name>
<protein>
    <submittedName>
        <fullName evidence="6">RNA binding protein, putative</fullName>
    </submittedName>
</protein>
<dbReference type="PANTHER" id="PTHR24012">
    <property type="entry name" value="RNA BINDING PROTEIN"/>
    <property type="match status" value="1"/>
</dbReference>
<evidence type="ECO:0000256" key="4">
    <source>
        <dbReference type="SAM" id="Coils"/>
    </source>
</evidence>
<keyword evidence="7" id="KW-1185">Reference proteome</keyword>
<dbReference type="SMART" id="SM00360">
    <property type="entry name" value="RRM"/>
    <property type="match status" value="2"/>
</dbReference>
<dbReference type="CDD" id="cd12362">
    <property type="entry name" value="RRM3_CELF1-6"/>
    <property type="match status" value="1"/>
</dbReference>
<proteinExistence type="predicted"/>
<feature type="domain" description="RRM" evidence="5">
    <location>
        <begin position="43"/>
        <end position="122"/>
    </location>
</feature>
<organism evidence="6 7">
    <name type="scientific">Ichthyophthirius multifiliis</name>
    <name type="common">White spot disease agent</name>
    <name type="synonym">Ich</name>
    <dbReference type="NCBI Taxonomy" id="5932"/>
    <lineage>
        <taxon>Eukaryota</taxon>
        <taxon>Sar</taxon>
        <taxon>Alveolata</taxon>
        <taxon>Ciliophora</taxon>
        <taxon>Intramacronucleata</taxon>
        <taxon>Oligohymenophorea</taxon>
        <taxon>Hymenostomatida</taxon>
        <taxon>Ophryoglenina</taxon>
        <taxon>Ichthyophthirius</taxon>
    </lineage>
</organism>
<dbReference type="Gene3D" id="3.30.70.330">
    <property type="match status" value="2"/>
</dbReference>
<dbReference type="GO" id="GO:0009967">
    <property type="term" value="P:positive regulation of signal transduction"/>
    <property type="evidence" value="ECO:0007669"/>
    <property type="project" value="UniProtKB-ARBA"/>
</dbReference>
<dbReference type="GO" id="GO:0003729">
    <property type="term" value="F:mRNA binding"/>
    <property type="evidence" value="ECO:0007669"/>
    <property type="project" value="UniProtKB-ARBA"/>
</dbReference>
<evidence type="ECO:0000256" key="1">
    <source>
        <dbReference type="ARBA" id="ARBA00022737"/>
    </source>
</evidence>
<evidence type="ECO:0000313" key="6">
    <source>
        <dbReference type="EMBL" id="EGR29040.1"/>
    </source>
</evidence>
<evidence type="ECO:0000256" key="3">
    <source>
        <dbReference type="PROSITE-ProRule" id="PRU00176"/>
    </source>
</evidence>
<dbReference type="EMBL" id="GL984193">
    <property type="protein sequence ID" value="EGR29040.1"/>
    <property type="molecule type" value="Genomic_DNA"/>
</dbReference>
<keyword evidence="4" id="KW-0175">Coiled coil</keyword>
<dbReference type="InParanoid" id="G0R0G1"/>
<dbReference type="GO" id="GO:0010629">
    <property type="term" value="P:negative regulation of gene expression"/>
    <property type="evidence" value="ECO:0007669"/>
    <property type="project" value="UniProtKB-ARBA"/>
</dbReference>
<evidence type="ECO:0000259" key="5">
    <source>
        <dbReference type="PROSITE" id="PS50102"/>
    </source>
</evidence>
<dbReference type="InterPro" id="IPR012677">
    <property type="entry name" value="Nucleotide-bd_a/b_plait_sf"/>
</dbReference>
<dbReference type="CDD" id="cd00201">
    <property type="entry name" value="WW"/>
    <property type="match status" value="1"/>
</dbReference>
<keyword evidence="2 3" id="KW-0694">RNA-binding</keyword>
<dbReference type="PROSITE" id="PS50102">
    <property type="entry name" value="RRM"/>
    <property type="match status" value="2"/>
</dbReference>
<feature type="coiled-coil region" evidence="4">
    <location>
        <begin position="277"/>
        <end position="304"/>
    </location>
</feature>
<accession>G0R0G1</accession>
<dbReference type="RefSeq" id="XP_004030276.1">
    <property type="nucleotide sequence ID" value="XM_004030228.1"/>
</dbReference>
<reference evidence="6 7" key="1">
    <citation type="submission" date="2011-07" db="EMBL/GenBank/DDBJ databases">
        <authorList>
            <person name="Coyne R."/>
            <person name="Brami D."/>
            <person name="Johnson J."/>
            <person name="Hostetler J."/>
            <person name="Hannick L."/>
            <person name="Clark T."/>
            <person name="Cassidy-Hanley D."/>
            <person name="Inman J."/>
        </authorList>
    </citation>
    <scope>NUCLEOTIDE SEQUENCE [LARGE SCALE GENOMIC DNA]</scope>
    <source>
        <strain evidence="6 7">G5</strain>
    </source>
</reference>
<evidence type="ECO:0000313" key="7">
    <source>
        <dbReference type="Proteomes" id="UP000008983"/>
    </source>
</evidence>
<evidence type="ECO:0000256" key="2">
    <source>
        <dbReference type="ARBA" id="ARBA00022884"/>
    </source>
</evidence>
<dbReference type="GeneID" id="14905132"/>